<keyword evidence="3" id="KW-1185">Reference proteome</keyword>
<protein>
    <submittedName>
        <fullName evidence="2">Putative DUF2516 family protein</fullName>
    </submittedName>
</protein>
<proteinExistence type="predicted"/>
<gene>
    <name evidence="2" type="ORF">CEPID_11200</name>
</gene>
<dbReference type="InterPro" id="IPR019662">
    <property type="entry name" value="DUF2516"/>
</dbReference>
<keyword evidence="1" id="KW-0472">Membrane</keyword>
<name>A0A0G3GSG1_9CORY</name>
<dbReference type="KEGG" id="cei:CEPID_11200"/>
<dbReference type="EMBL" id="CP011541">
    <property type="protein sequence ID" value="AKK04069.1"/>
    <property type="molecule type" value="Genomic_DNA"/>
</dbReference>
<evidence type="ECO:0000313" key="2">
    <source>
        <dbReference type="EMBL" id="AKK04069.1"/>
    </source>
</evidence>
<dbReference type="AlphaFoldDB" id="A0A0G3GSG1"/>
<dbReference type="Proteomes" id="UP000035368">
    <property type="component" value="Chromosome"/>
</dbReference>
<feature type="transmembrane region" description="Helical" evidence="1">
    <location>
        <begin position="7"/>
        <end position="29"/>
    </location>
</feature>
<dbReference type="Pfam" id="PF10724">
    <property type="entry name" value="DUF2516"/>
    <property type="match status" value="1"/>
</dbReference>
<dbReference type="PATRIC" id="fig|1050174.4.peg.2260"/>
<accession>A0A0G3GSG1</accession>
<keyword evidence="1" id="KW-0812">Transmembrane</keyword>
<reference evidence="2 3" key="1">
    <citation type="submission" date="2015-05" db="EMBL/GenBank/DDBJ databases">
        <title>Complete genome sequence of Corynebacterium epidermidicanis DSM 45586, isolated from the skin of a dog suffering from pruritus.</title>
        <authorList>
            <person name="Ruckert C."/>
            <person name="Albersmeier A."/>
            <person name="Winkler A."/>
            <person name="Tauch A."/>
        </authorList>
    </citation>
    <scope>NUCLEOTIDE SEQUENCE [LARGE SCALE GENOMIC DNA]</scope>
    <source>
        <strain evidence="2 3">DSM 45586</strain>
    </source>
</reference>
<dbReference type="RefSeq" id="WP_047240969.1">
    <property type="nucleotide sequence ID" value="NZ_CP011541.1"/>
</dbReference>
<organism evidence="2 3">
    <name type="scientific">Corynebacterium epidermidicanis</name>
    <dbReference type="NCBI Taxonomy" id="1050174"/>
    <lineage>
        <taxon>Bacteria</taxon>
        <taxon>Bacillati</taxon>
        <taxon>Actinomycetota</taxon>
        <taxon>Actinomycetes</taxon>
        <taxon>Mycobacteriales</taxon>
        <taxon>Corynebacteriaceae</taxon>
        <taxon>Corynebacterium</taxon>
    </lineage>
</organism>
<feature type="transmembrane region" description="Helical" evidence="1">
    <location>
        <begin position="49"/>
        <end position="80"/>
    </location>
</feature>
<evidence type="ECO:0000313" key="3">
    <source>
        <dbReference type="Proteomes" id="UP000035368"/>
    </source>
</evidence>
<evidence type="ECO:0000256" key="1">
    <source>
        <dbReference type="SAM" id="Phobius"/>
    </source>
</evidence>
<dbReference type="OrthoDB" id="4427346at2"/>
<dbReference type="STRING" id="1050174.CEPID_11200"/>
<sequence>MTVFVATISYATMVFYFAIALAGIVGAVLAGMTREDAFTAADRQPKMVWVGILVAAALVVLLRFPFLSWIGIVAIGVYWFDVRPQIKDILSGNYGW</sequence>
<keyword evidence="1" id="KW-1133">Transmembrane helix</keyword>